<dbReference type="WBParaSite" id="SPAL_0000189300.1">
    <property type="protein sequence ID" value="SPAL_0000189300.1"/>
    <property type="gene ID" value="SPAL_0000189300"/>
</dbReference>
<feature type="transmembrane region" description="Helical" evidence="2">
    <location>
        <begin position="622"/>
        <end position="645"/>
    </location>
</feature>
<keyword evidence="3" id="KW-0732">Signal</keyword>
<feature type="region of interest" description="Disordered" evidence="1">
    <location>
        <begin position="679"/>
        <end position="724"/>
    </location>
</feature>
<keyword evidence="2" id="KW-0812">Transmembrane</keyword>
<dbReference type="Proteomes" id="UP000046392">
    <property type="component" value="Unplaced"/>
</dbReference>
<feature type="chain" id="PRO_5005893850" evidence="3">
    <location>
        <begin position="23"/>
        <end position="735"/>
    </location>
</feature>
<sequence length="735" mass="84345">MLVKLLPILLFIFQDTILLTSGNNAENGKVYFQANGCGSGDGNINDLINIEFNNLGKYESGATKYENVNFKEIRILHLDWDRIKNHASNKDNKYCGLKVIHGEGSNKYFITYSAAYNEGNNFDDISKSVLKCSVQQCDLGLVFFDKNKKAEDLNKVHLKHTVEFAVLMVIKSSDNKMILGNRPYHTVNIRLGICPYIEWVPKKGEIKLIPEADIKDNGYNEKINGYAHIVVPFYKKNYNLDEFICGKLKQPTMPDLLIGYKLKDNSKNMEVSGEFNPLTDDIRCHYSNDPQYYYHFGYSESDTNFMSEIIMDVVGIRQKDSKYNFYAGQKIYIYKWRNIVDGLKNVDDHLRLFNPHVTEEPACIRKLKSDIKASILPTIGSVDSIKRHQTKNLLYRLIMPDDLDKQFTFKCLSKVEEANNGHMEEFYSRSAELSIKNEEKPNIIYTLSKNKIIFDRKNMDNYGSYRCKESKATSYFNKKIITMDKVYYLPYENSELSLGNTQFNKKNEQYIGCIKQYESLGVIKKMRIEFGENVMNPIDIGDFSNATDKIDIKENLIIYKTPSDVPGVIIKCTYETPAETTFFTKKEIHFYNWVEVEAKNDTIHTLTNLKTVNKIVCNSTPWIIGIVCIVILFCIIIIIMVFLIIRKIRKRRAENNMSLSSFESSVLYGSKNKGSSVISGSLSTNTNKSKSAFKSTASRSRNNSKSSTSSKNVSRNSTFRSQGKNYFKNVKLTAK</sequence>
<keyword evidence="2" id="KW-1133">Transmembrane helix</keyword>
<feature type="signal peptide" evidence="3">
    <location>
        <begin position="1"/>
        <end position="22"/>
    </location>
</feature>
<evidence type="ECO:0000256" key="2">
    <source>
        <dbReference type="SAM" id="Phobius"/>
    </source>
</evidence>
<name>A0A0N5B765_STREA</name>
<proteinExistence type="predicted"/>
<protein>
    <submittedName>
        <fullName evidence="5">EGF-like domain-containing protein</fullName>
    </submittedName>
</protein>
<reference evidence="5" key="1">
    <citation type="submission" date="2017-02" db="UniProtKB">
        <authorList>
            <consortium name="WormBaseParasite"/>
        </authorList>
    </citation>
    <scope>IDENTIFICATION</scope>
</reference>
<organism evidence="4 5">
    <name type="scientific">Strongyloides papillosus</name>
    <name type="common">Intestinal threadworm</name>
    <dbReference type="NCBI Taxonomy" id="174720"/>
    <lineage>
        <taxon>Eukaryota</taxon>
        <taxon>Metazoa</taxon>
        <taxon>Ecdysozoa</taxon>
        <taxon>Nematoda</taxon>
        <taxon>Chromadorea</taxon>
        <taxon>Rhabditida</taxon>
        <taxon>Tylenchina</taxon>
        <taxon>Panagrolaimomorpha</taxon>
        <taxon>Strongyloidoidea</taxon>
        <taxon>Strongyloididae</taxon>
        <taxon>Strongyloides</taxon>
    </lineage>
</organism>
<evidence type="ECO:0000256" key="1">
    <source>
        <dbReference type="SAM" id="MobiDB-lite"/>
    </source>
</evidence>
<evidence type="ECO:0000256" key="3">
    <source>
        <dbReference type="SAM" id="SignalP"/>
    </source>
</evidence>
<keyword evidence="4" id="KW-1185">Reference proteome</keyword>
<evidence type="ECO:0000313" key="4">
    <source>
        <dbReference type="Proteomes" id="UP000046392"/>
    </source>
</evidence>
<dbReference type="AlphaFoldDB" id="A0A0N5B765"/>
<feature type="compositionally biased region" description="Low complexity" evidence="1">
    <location>
        <begin position="694"/>
        <end position="718"/>
    </location>
</feature>
<keyword evidence="2" id="KW-0472">Membrane</keyword>
<evidence type="ECO:0000313" key="5">
    <source>
        <dbReference type="WBParaSite" id="SPAL_0000189300.1"/>
    </source>
</evidence>
<feature type="compositionally biased region" description="Polar residues" evidence="1">
    <location>
        <begin position="679"/>
        <end position="693"/>
    </location>
</feature>
<accession>A0A0N5B765</accession>